<evidence type="ECO:0000256" key="1">
    <source>
        <dbReference type="ARBA" id="ARBA00004251"/>
    </source>
</evidence>
<evidence type="ECO:0000256" key="3">
    <source>
        <dbReference type="ARBA" id="ARBA00022553"/>
    </source>
</evidence>
<evidence type="ECO:0000313" key="8">
    <source>
        <dbReference type="Proteomes" id="UP000472277"/>
    </source>
</evidence>
<dbReference type="Pfam" id="PF11628">
    <property type="entry name" value="TCR_zetazeta"/>
    <property type="match status" value="1"/>
</dbReference>
<dbReference type="GeneTree" id="ENSGT00990000210160"/>
<dbReference type="InParanoid" id="A0A673YA58"/>
<evidence type="ECO:0000313" key="7">
    <source>
        <dbReference type="Ensembl" id="ENSSTUP00000031441.1"/>
    </source>
</evidence>
<reference evidence="7" key="2">
    <citation type="submission" date="2025-09" db="UniProtKB">
        <authorList>
            <consortium name="Ensembl"/>
        </authorList>
    </citation>
    <scope>IDENTIFICATION</scope>
</reference>
<keyword evidence="2" id="KW-1003">Cell membrane</keyword>
<protein>
    <submittedName>
        <fullName evidence="7">Uncharacterized protein</fullName>
    </submittedName>
</protein>
<keyword evidence="6" id="KW-1133">Transmembrane helix</keyword>
<dbReference type="InterPro" id="IPR021663">
    <property type="entry name" value="CD3_zeta/IgE_Fc_rcpt_gamma"/>
</dbReference>
<name>A0A673YA58_SALTR</name>
<keyword evidence="8" id="KW-1185">Reference proteome</keyword>
<feature type="transmembrane region" description="Helical" evidence="6">
    <location>
        <begin position="35"/>
        <end position="53"/>
    </location>
</feature>
<evidence type="ECO:0000256" key="2">
    <source>
        <dbReference type="ARBA" id="ARBA00022475"/>
    </source>
</evidence>
<comment type="subcellular location">
    <subcellularLocation>
        <location evidence="1">Cell membrane</location>
        <topology evidence="1">Single-pass type I membrane protein</topology>
    </subcellularLocation>
</comment>
<keyword evidence="6" id="KW-0472">Membrane</keyword>
<keyword evidence="3" id="KW-0597">Phosphoprotein</keyword>
<reference evidence="7" key="1">
    <citation type="submission" date="2025-08" db="UniProtKB">
        <authorList>
            <consortium name="Ensembl"/>
        </authorList>
    </citation>
    <scope>IDENTIFICATION</scope>
</reference>
<dbReference type="GO" id="GO:0002376">
    <property type="term" value="P:immune system process"/>
    <property type="evidence" value="ECO:0007669"/>
    <property type="project" value="UniProtKB-KW"/>
</dbReference>
<evidence type="ECO:0000256" key="4">
    <source>
        <dbReference type="ARBA" id="ARBA00022859"/>
    </source>
</evidence>
<proteinExistence type="predicted"/>
<keyword evidence="5" id="KW-0675">Receptor</keyword>
<keyword evidence="6" id="KW-0812">Transmembrane</keyword>
<dbReference type="Proteomes" id="UP000472277">
    <property type="component" value="Chromosome 24"/>
</dbReference>
<keyword evidence="4" id="KW-0391">Immunity</keyword>
<organism evidence="7 8">
    <name type="scientific">Salmo trutta</name>
    <name type="common">Brown trout</name>
    <dbReference type="NCBI Taxonomy" id="8032"/>
    <lineage>
        <taxon>Eukaryota</taxon>
        <taxon>Metazoa</taxon>
        <taxon>Chordata</taxon>
        <taxon>Craniata</taxon>
        <taxon>Vertebrata</taxon>
        <taxon>Euteleostomi</taxon>
        <taxon>Actinopterygii</taxon>
        <taxon>Neopterygii</taxon>
        <taxon>Teleostei</taxon>
        <taxon>Protacanthopterygii</taxon>
        <taxon>Salmoniformes</taxon>
        <taxon>Salmonidae</taxon>
        <taxon>Salmoninae</taxon>
        <taxon>Salmo</taxon>
    </lineage>
</organism>
<accession>A0A673YA58</accession>
<dbReference type="GO" id="GO:0098797">
    <property type="term" value="C:plasma membrane protein complex"/>
    <property type="evidence" value="ECO:0007669"/>
    <property type="project" value="UniProtKB-ARBA"/>
</dbReference>
<dbReference type="AlphaFoldDB" id="A0A673YA58"/>
<sequence length="85" mass="9430">MTDSVLVCVPCLCFNGSWSSVWPVEASMTEPAICYILDGILLFYCLITTLLFFRAKVGHNTHCLPLVSDTYQVKTSLYTTSLLAC</sequence>
<evidence type="ECO:0000256" key="6">
    <source>
        <dbReference type="SAM" id="Phobius"/>
    </source>
</evidence>
<evidence type="ECO:0000256" key="5">
    <source>
        <dbReference type="ARBA" id="ARBA00023170"/>
    </source>
</evidence>
<dbReference type="Ensembl" id="ENSSTUT00000032872.1">
    <property type="protein sequence ID" value="ENSSTUP00000031441.1"/>
    <property type="gene ID" value="ENSSTUG00000013564.1"/>
</dbReference>